<accession>A0A1H1W3T5</accession>
<evidence type="ECO:0000313" key="1">
    <source>
        <dbReference type="EMBL" id="SDS91958.1"/>
    </source>
</evidence>
<organism evidence="1 2">
    <name type="scientific">Friedmanniella luteola</name>
    <dbReference type="NCBI Taxonomy" id="546871"/>
    <lineage>
        <taxon>Bacteria</taxon>
        <taxon>Bacillati</taxon>
        <taxon>Actinomycetota</taxon>
        <taxon>Actinomycetes</taxon>
        <taxon>Propionibacteriales</taxon>
        <taxon>Nocardioidaceae</taxon>
        <taxon>Friedmanniella</taxon>
    </lineage>
</organism>
<reference evidence="1 2" key="1">
    <citation type="submission" date="2016-10" db="EMBL/GenBank/DDBJ databases">
        <authorList>
            <person name="de Groot N.N."/>
        </authorList>
    </citation>
    <scope>NUCLEOTIDE SEQUENCE [LARGE SCALE GENOMIC DNA]</scope>
    <source>
        <strain evidence="1 2">DSM 21741</strain>
    </source>
</reference>
<dbReference type="Proteomes" id="UP000199092">
    <property type="component" value="Chromosome I"/>
</dbReference>
<sequence>MSNPLGRRALIGGAAAGAGALAIVAAWQDELRAFDRTRRPYLLYPRSQ</sequence>
<protein>
    <recommendedName>
        <fullName evidence="3">Tat (Twin-arginine translocation) pathway signal sequence</fullName>
    </recommendedName>
</protein>
<dbReference type="AlphaFoldDB" id="A0A1H1W3T5"/>
<gene>
    <name evidence="1" type="ORF">SAMN04488543_2643</name>
</gene>
<dbReference type="PROSITE" id="PS51318">
    <property type="entry name" value="TAT"/>
    <property type="match status" value="1"/>
</dbReference>
<dbReference type="InterPro" id="IPR006311">
    <property type="entry name" value="TAT_signal"/>
</dbReference>
<proteinExistence type="predicted"/>
<evidence type="ECO:0000313" key="2">
    <source>
        <dbReference type="Proteomes" id="UP000199092"/>
    </source>
</evidence>
<name>A0A1H1W3T5_9ACTN</name>
<evidence type="ECO:0008006" key="3">
    <source>
        <dbReference type="Google" id="ProtNLM"/>
    </source>
</evidence>
<dbReference type="RefSeq" id="WP_157720478.1">
    <property type="nucleotide sequence ID" value="NZ_LT629749.1"/>
</dbReference>
<dbReference type="EMBL" id="LT629749">
    <property type="protein sequence ID" value="SDS91958.1"/>
    <property type="molecule type" value="Genomic_DNA"/>
</dbReference>
<dbReference type="STRING" id="546871.SAMN04488543_2643"/>
<keyword evidence="2" id="KW-1185">Reference proteome</keyword>